<gene>
    <name evidence="1" type="ORF">HaLaN_20278</name>
</gene>
<accession>A0A699ZVI5</accession>
<dbReference type="AlphaFoldDB" id="A0A699ZVI5"/>
<organism evidence="1 2">
    <name type="scientific">Haematococcus lacustris</name>
    <name type="common">Green alga</name>
    <name type="synonym">Haematococcus pluvialis</name>
    <dbReference type="NCBI Taxonomy" id="44745"/>
    <lineage>
        <taxon>Eukaryota</taxon>
        <taxon>Viridiplantae</taxon>
        <taxon>Chlorophyta</taxon>
        <taxon>core chlorophytes</taxon>
        <taxon>Chlorophyceae</taxon>
        <taxon>CS clade</taxon>
        <taxon>Chlamydomonadales</taxon>
        <taxon>Haematococcaceae</taxon>
        <taxon>Haematococcus</taxon>
    </lineage>
</organism>
<evidence type="ECO:0000313" key="2">
    <source>
        <dbReference type="Proteomes" id="UP000485058"/>
    </source>
</evidence>
<dbReference type="Proteomes" id="UP000485058">
    <property type="component" value="Unassembled WGS sequence"/>
</dbReference>
<name>A0A699ZVI5_HAELA</name>
<protein>
    <submittedName>
        <fullName evidence="1">Uncharacterized protein</fullName>
    </submittedName>
</protein>
<evidence type="ECO:0000313" key="1">
    <source>
        <dbReference type="EMBL" id="GFH22766.1"/>
    </source>
</evidence>
<keyword evidence="2" id="KW-1185">Reference proteome</keyword>
<dbReference type="EMBL" id="BLLF01002119">
    <property type="protein sequence ID" value="GFH22766.1"/>
    <property type="molecule type" value="Genomic_DNA"/>
</dbReference>
<sequence length="103" mass="10662">MFLWRQNNHAVMQAGTAVADSPGSPFPTQESAMLQPLVACAGATGWLPGWPSLRCVAARPPGFARSIGHPRLLGGGAIGRWAVRTRLGDGGSSCVGGGHVAEW</sequence>
<comment type="caution">
    <text evidence="1">The sequence shown here is derived from an EMBL/GenBank/DDBJ whole genome shotgun (WGS) entry which is preliminary data.</text>
</comment>
<proteinExistence type="predicted"/>
<reference evidence="1 2" key="1">
    <citation type="submission" date="2020-02" db="EMBL/GenBank/DDBJ databases">
        <title>Draft genome sequence of Haematococcus lacustris strain NIES-144.</title>
        <authorList>
            <person name="Morimoto D."/>
            <person name="Nakagawa S."/>
            <person name="Yoshida T."/>
            <person name="Sawayama S."/>
        </authorList>
    </citation>
    <scope>NUCLEOTIDE SEQUENCE [LARGE SCALE GENOMIC DNA]</scope>
    <source>
        <strain evidence="1 2">NIES-144</strain>
    </source>
</reference>